<dbReference type="Proteomes" id="UP001500620">
    <property type="component" value="Unassembled WGS sequence"/>
</dbReference>
<reference evidence="7" key="1">
    <citation type="journal article" date="2019" name="Int. J. Syst. Evol. Microbiol.">
        <title>The Global Catalogue of Microorganisms (GCM) 10K type strain sequencing project: providing services to taxonomists for standard genome sequencing and annotation.</title>
        <authorList>
            <consortium name="The Broad Institute Genomics Platform"/>
            <consortium name="The Broad Institute Genome Sequencing Center for Infectious Disease"/>
            <person name="Wu L."/>
            <person name="Ma J."/>
        </authorList>
    </citation>
    <scope>NUCLEOTIDE SEQUENCE [LARGE SCALE GENOMIC DNA]</scope>
    <source>
        <strain evidence="7">JCM 17441</strain>
    </source>
</reference>
<feature type="domain" description="Transketolase-like pyrimidine-binding" evidence="5">
    <location>
        <begin position="31"/>
        <end position="206"/>
    </location>
</feature>
<evidence type="ECO:0000256" key="3">
    <source>
        <dbReference type="ARBA" id="ARBA00023002"/>
    </source>
</evidence>
<evidence type="ECO:0000313" key="7">
    <source>
        <dbReference type="Proteomes" id="UP001500620"/>
    </source>
</evidence>
<dbReference type="CDD" id="cd07036">
    <property type="entry name" value="TPP_PYR_E1-PDHc-beta_like"/>
    <property type="match status" value="1"/>
</dbReference>
<accession>A0ABP8DS60</accession>
<keyword evidence="7" id="KW-1185">Reference proteome</keyword>
<evidence type="ECO:0000256" key="1">
    <source>
        <dbReference type="ARBA" id="ARBA00001964"/>
    </source>
</evidence>
<dbReference type="PANTHER" id="PTHR42980">
    <property type="entry name" value="2-OXOISOVALERATE DEHYDROGENASE SUBUNIT BETA-RELATED"/>
    <property type="match status" value="1"/>
</dbReference>
<gene>
    <name evidence="6" type="ORF">GCM10022255_101110</name>
</gene>
<dbReference type="PANTHER" id="PTHR42980:SF1">
    <property type="entry name" value="2-OXOISOVALERATE DEHYDROGENASE SUBUNIT BETA, MITOCHONDRIAL"/>
    <property type="match status" value="1"/>
</dbReference>
<comment type="caution">
    <text evidence="6">The sequence shown here is derived from an EMBL/GenBank/DDBJ whole genome shotgun (WGS) entry which is preliminary data.</text>
</comment>
<dbReference type="Pfam" id="PF02779">
    <property type="entry name" value="Transket_pyr"/>
    <property type="match status" value="1"/>
</dbReference>
<dbReference type="InterPro" id="IPR033248">
    <property type="entry name" value="Transketolase_C"/>
</dbReference>
<evidence type="ECO:0000256" key="4">
    <source>
        <dbReference type="SAM" id="MobiDB-lite"/>
    </source>
</evidence>
<dbReference type="SUPFAM" id="SSF52518">
    <property type="entry name" value="Thiamin diphosphate-binding fold (THDP-binding)"/>
    <property type="match status" value="1"/>
</dbReference>
<sequence length="352" mass="37332">MTTVAEPRTATEPAAGPAMRPAPPTPDPVRLSMAQALNRALRDAMAEDPSVVLFGEDVGALGGVFRITDGLTADFGEARCFDTPLAESGIVGMAVGMAMNGMRPVVEMQFDAFAYPAFEQIVSHVAKMRNRTRGRVALPMVIRVPYAGGIGGVEHHCDSSEAYYAHTPGLHVVAPSTPTDAYVLLRAAIASPDPVVFLEPKKLYWSKEDVELPSRAPGIGAAVVRRHGTDATLIAYGPAVPVALQAAEAAATEGRSLQVVDLRSIVPFDDETVCAAVRSTGRAVVVAEAAGFAGVSAEIVARVTERCFNALAAPIRRVAGFDIPYPPPKLEHFQLPGVDRVLDAVDDLQWEQ</sequence>
<evidence type="ECO:0000259" key="5">
    <source>
        <dbReference type="SMART" id="SM00861"/>
    </source>
</evidence>
<dbReference type="SUPFAM" id="SSF52922">
    <property type="entry name" value="TK C-terminal domain-like"/>
    <property type="match status" value="1"/>
</dbReference>
<protein>
    <recommendedName>
        <fullName evidence="2">3-methyl-2-oxobutanoate dehydrogenase (2-methylpropanoyl-transferring)</fullName>
        <ecNumber evidence="2">1.2.4.4</ecNumber>
    </recommendedName>
</protein>
<dbReference type="InterPro" id="IPR029061">
    <property type="entry name" value="THDP-binding"/>
</dbReference>
<proteinExistence type="predicted"/>
<evidence type="ECO:0000256" key="2">
    <source>
        <dbReference type="ARBA" id="ARBA00012277"/>
    </source>
</evidence>
<comment type="cofactor">
    <cofactor evidence="1">
        <name>thiamine diphosphate</name>
        <dbReference type="ChEBI" id="CHEBI:58937"/>
    </cofactor>
</comment>
<dbReference type="EC" id="1.2.4.4" evidence="2"/>
<dbReference type="EMBL" id="BAABAT010000054">
    <property type="protein sequence ID" value="GAA4262754.1"/>
    <property type="molecule type" value="Genomic_DNA"/>
</dbReference>
<name>A0ABP8DS60_9ACTN</name>
<dbReference type="SMART" id="SM00861">
    <property type="entry name" value="Transket_pyr"/>
    <property type="match status" value="1"/>
</dbReference>
<keyword evidence="3" id="KW-0560">Oxidoreductase</keyword>
<organism evidence="6 7">
    <name type="scientific">Dactylosporangium darangshiense</name>
    <dbReference type="NCBI Taxonomy" id="579108"/>
    <lineage>
        <taxon>Bacteria</taxon>
        <taxon>Bacillati</taxon>
        <taxon>Actinomycetota</taxon>
        <taxon>Actinomycetes</taxon>
        <taxon>Micromonosporales</taxon>
        <taxon>Micromonosporaceae</taxon>
        <taxon>Dactylosporangium</taxon>
    </lineage>
</organism>
<dbReference type="Gene3D" id="3.40.50.920">
    <property type="match status" value="1"/>
</dbReference>
<dbReference type="Gene3D" id="3.40.50.970">
    <property type="match status" value="1"/>
</dbReference>
<evidence type="ECO:0000313" key="6">
    <source>
        <dbReference type="EMBL" id="GAA4262754.1"/>
    </source>
</evidence>
<dbReference type="Pfam" id="PF02780">
    <property type="entry name" value="Transketolase_C"/>
    <property type="match status" value="1"/>
</dbReference>
<feature type="region of interest" description="Disordered" evidence="4">
    <location>
        <begin position="1"/>
        <end position="27"/>
    </location>
</feature>
<dbReference type="InterPro" id="IPR005475">
    <property type="entry name" value="Transketolase-like_Pyr-bd"/>
</dbReference>
<dbReference type="InterPro" id="IPR009014">
    <property type="entry name" value="Transketo_C/PFOR_II"/>
</dbReference>